<keyword evidence="1" id="KW-0175">Coiled coil</keyword>
<dbReference type="EMBL" id="PEVJ01000065">
    <property type="protein sequence ID" value="PIU98204.1"/>
    <property type="molecule type" value="Genomic_DNA"/>
</dbReference>
<gene>
    <name evidence="2" type="ORF">COS61_02615</name>
</gene>
<feature type="coiled-coil region" evidence="1">
    <location>
        <begin position="27"/>
        <end position="54"/>
    </location>
</feature>
<dbReference type="AlphaFoldDB" id="A0A2M7B503"/>
<evidence type="ECO:0000313" key="3">
    <source>
        <dbReference type="Proteomes" id="UP000228949"/>
    </source>
</evidence>
<accession>A0A2M7B503</accession>
<name>A0A2M7B503_9BACT</name>
<evidence type="ECO:0000256" key="1">
    <source>
        <dbReference type="SAM" id="Coils"/>
    </source>
</evidence>
<dbReference type="Pfam" id="PF04977">
    <property type="entry name" value="DivIC"/>
    <property type="match status" value="1"/>
</dbReference>
<dbReference type="Proteomes" id="UP000228949">
    <property type="component" value="Unassembled WGS sequence"/>
</dbReference>
<dbReference type="InterPro" id="IPR007060">
    <property type="entry name" value="FtsL/DivIC"/>
</dbReference>
<evidence type="ECO:0000313" key="2">
    <source>
        <dbReference type="EMBL" id="PIU98204.1"/>
    </source>
</evidence>
<comment type="caution">
    <text evidence="2">The sequence shown here is derived from an EMBL/GenBank/DDBJ whole genome shotgun (WGS) entry which is preliminary data.</text>
</comment>
<evidence type="ECO:0008006" key="4">
    <source>
        <dbReference type="Google" id="ProtNLM"/>
    </source>
</evidence>
<organism evidence="2 3">
    <name type="scientific">Candidatus Wolfebacteria bacterium CG03_land_8_20_14_0_80_40_12</name>
    <dbReference type="NCBI Taxonomy" id="1975069"/>
    <lineage>
        <taxon>Bacteria</taxon>
        <taxon>Candidatus Wolfeibacteriota</taxon>
    </lineage>
</organism>
<protein>
    <recommendedName>
        <fullName evidence="4">Septum formation initiator</fullName>
    </recommendedName>
</protein>
<reference evidence="3" key="1">
    <citation type="submission" date="2017-09" db="EMBL/GenBank/DDBJ databases">
        <title>Depth-based differentiation of microbial function through sediment-hosted aquifers and enrichment of novel symbionts in the deep terrestrial subsurface.</title>
        <authorList>
            <person name="Probst A.J."/>
            <person name="Ladd B."/>
            <person name="Jarett J.K."/>
            <person name="Geller-Mcgrath D.E."/>
            <person name="Sieber C.M.K."/>
            <person name="Emerson J.B."/>
            <person name="Anantharaman K."/>
            <person name="Thomas B.C."/>
            <person name="Malmstrom R."/>
            <person name="Stieglmeier M."/>
            <person name="Klingl A."/>
            <person name="Woyke T."/>
            <person name="Ryan C.M."/>
            <person name="Banfield J.F."/>
        </authorList>
    </citation>
    <scope>NUCLEOTIDE SEQUENCE [LARGE SCALE GENOMIC DNA]</scope>
</reference>
<proteinExistence type="predicted"/>
<sequence length="86" mass="10107">MRIVIVLILIAILSGVSLQIFLILKEFNQLKNRLNNLNSRLNVLLKENDDLRSEIEYFSHPENLEKELRSKFNYKKPGEEIIIITP</sequence>